<dbReference type="PIRSF" id="PIRSF029171">
    <property type="entry name" value="Esterase_LipA"/>
    <property type="match status" value="1"/>
</dbReference>
<evidence type="ECO:0008006" key="3">
    <source>
        <dbReference type="Google" id="ProtNLM"/>
    </source>
</evidence>
<evidence type="ECO:0000313" key="2">
    <source>
        <dbReference type="Proteomes" id="UP001061302"/>
    </source>
</evidence>
<name>A0ABY6DYI5_9NEIS</name>
<dbReference type="RefSeq" id="WP_263126316.1">
    <property type="nucleotide sequence ID" value="NZ_CP106753.1"/>
</dbReference>
<evidence type="ECO:0000313" key="1">
    <source>
        <dbReference type="EMBL" id="UXY16903.1"/>
    </source>
</evidence>
<organism evidence="1 2">
    <name type="scientific">Chitiniphilus purpureus</name>
    <dbReference type="NCBI Taxonomy" id="2981137"/>
    <lineage>
        <taxon>Bacteria</taxon>
        <taxon>Pseudomonadati</taxon>
        <taxon>Pseudomonadota</taxon>
        <taxon>Betaproteobacteria</taxon>
        <taxon>Neisseriales</taxon>
        <taxon>Chitinibacteraceae</taxon>
        <taxon>Chitiniphilus</taxon>
    </lineage>
</organism>
<protein>
    <recommendedName>
        <fullName evidence="3">Alpha/beta hydrolase</fullName>
    </recommendedName>
</protein>
<accession>A0ABY6DYI5</accession>
<proteinExistence type="predicted"/>
<dbReference type="Gene3D" id="3.40.50.1820">
    <property type="entry name" value="alpha/beta hydrolase"/>
    <property type="match status" value="2"/>
</dbReference>
<sequence>MTLPDWGALRGVGLLLVLALTACAAEKEPAARPGRGTLLNTPAPPQVLRRIEFDAHMRARGLLPLYGTARCDVRYTRIEYRTVDARREAGTASAALMVPSGRDHACRGAHPAVLQARDEAARRDGDLADVHDTLVGFEAAAAFAAHGYVVVVPNYPGGADPTSQYPPYLHARAQADDVIDGLAAAHAALTRDSVFGPVALSGALFLYGYGQGGYVALAAQRALESGAVVPWRLAGAMPAAGPYALPEYVRDLMARPGPANALLARLAAGYAAVYHDEGFQPQHMLASRDPIAQGTPDASAEGAWSAPGRGADALHRVLEHNRLLTWSPRAPLALCGARQDRVVDWRNTERAVAYFAGRGVPVTAYDLEDAASLPDDAWGRVLYRQSVARRTEAGGPDGYHAALAPLCAALARYYFDRLLRA</sequence>
<dbReference type="PANTHER" id="PTHR34853:SF1">
    <property type="entry name" value="LIPASE 5"/>
    <property type="match status" value="1"/>
</dbReference>
<reference evidence="1" key="1">
    <citation type="submission" date="2022-10" db="EMBL/GenBank/DDBJ databases">
        <title>Chitiniphilus purpureus sp. nov., a novel chitin-degrading bacterium isolated from crawfish pond sediment.</title>
        <authorList>
            <person name="Li K."/>
        </authorList>
    </citation>
    <scope>NUCLEOTIDE SEQUENCE</scope>
    <source>
        <strain evidence="1">CD1</strain>
    </source>
</reference>
<keyword evidence="2" id="KW-1185">Reference proteome</keyword>
<dbReference type="EMBL" id="CP106753">
    <property type="protein sequence ID" value="UXY16903.1"/>
    <property type="molecule type" value="Genomic_DNA"/>
</dbReference>
<dbReference type="InterPro" id="IPR005152">
    <property type="entry name" value="Lipase_secreted"/>
</dbReference>
<dbReference type="Proteomes" id="UP001061302">
    <property type="component" value="Chromosome"/>
</dbReference>
<dbReference type="PANTHER" id="PTHR34853">
    <property type="match status" value="1"/>
</dbReference>
<dbReference type="InterPro" id="IPR029058">
    <property type="entry name" value="AB_hydrolase_fold"/>
</dbReference>
<dbReference type="SUPFAM" id="SSF53474">
    <property type="entry name" value="alpha/beta-Hydrolases"/>
    <property type="match status" value="1"/>
</dbReference>
<gene>
    <name evidence="1" type="ORF">N8I74_07775</name>
</gene>